<feature type="transmembrane region" description="Helical" evidence="1">
    <location>
        <begin position="154"/>
        <end position="174"/>
    </location>
</feature>
<keyword evidence="1" id="KW-0812">Transmembrane</keyword>
<dbReference type="Proteomes" id="UP000316759">
    <property type="component" value="Unassembled WGS sequence"/>
</dbReference>
<name>A0A504Y844_FASGI</name>
<evidence type="ECO:0000313" key="2">
    <source>
        <dbReference type="EMBL" id="TPP56731.1"/>
    </source>
</evidence>
<organism evidence="2 3">
    <name type="scientific">Fasciola gigantica</name>
    <name type="common">Giant liver fluke</name>
    <dbReference type="NCBI Taxonomy" id="46835"/>
    <lineage>
        <taxon>Eukaryota</taxon>
        <taxon>Metazoa</taxon>
        <taxon>Spiralia</taxon>
        <taxon>Lophotrochozoa</taxon>
        <taxon>Platyhelminthes</taxon>
        <taxon>Trematoda</taxon>
        <taxon>Digenea</taxon>
        <taxon>Plagiorchiida</taxon>
        <taxon>Echinostomata</taxon>
        <taxon>Echinostomatoidea</taxon>
        <taxon>Fasciolidae</taxon>
        <taxon>Fasciola</taxon>
    </lineage>
</organism>
<keyword evidence="1" id="KW-0472">Membrane</keyword>
<comment type="caution">
    <text evidence="2">The sequence shown here is derived from an EMBL/GenBank/DDBJ whole genome shotgun (WGS) entry which is preliminary data.</text>
</comment>
<evidence type="ECO:0000256" key="1">
    <source>
        <dbReference type="SAM" id="Phobius"/>
    </source>
</evidence>
<protein>
    <submittedName>
        <fullName evidence="2">Uncharacterized protein</fullName>
    </submittedName>
</protein>
<gene>
    <name evidence="2" type="ORF">FGIG_06409</name>
</gene>
<proteinExistence type="predicted"/>
<dbReference type="EMBL" id="SUNJ01014143">
    <property type="protein sequence ID" value="TPP56731.1"/>
    <property type="molecule type" value="Genomic_DNA"/>
</dbReference>
<reference evidence="2 3" key="1">
    <citation type="submission" date="2019-04" db="EMBL/GenBank/DDBJ databases">
        <title>Annotation for the trematode Fasciola gigantica.</title>
        <authorList>
            <person name="Choi Y.-J."/>
        </authorList>
    </citation>
    <scope>NUCLEOTIDE SEQUENCE [LARGE SCALE GENOMIC DNA]</scope>
    <source>
        <strain evidence="2">Uganda_cow_1</strain>
    </source>
</reference>
<accession>A0A504Y844</accession>
<keyword evidence="1" id="KW-1133">Transmembrane helix</keyword>
<evidence type="ECO:0000313" key="3">
    <source>
        <dbReference type="Proteomes" id="UP000316759"/>
    </source>
</evidence>
<dbReference type="AlphaFoldDB" id="A0A504Y844"/>
<sequence>MSSSLIKCSAKPQYNLPPLLTNTDEYLIHLISACVMQSTRSKELLTKLLSISDGPVLFLEPCMNRRSWFLLWVDKASLLNSLLNSLIEWLCSIQTHHHQKCKLARSGETLAPGQLGGSRFQHKQFWNIHNRSPPLPRLDSVPHFRKFRSQMKQVTVYVLFLLMMFLRLCCSCFSR</sequence>
<keyword evidence="3" id="KW-1185">Reference proteome</keyword>